<proteinExistence type="predicted"/>
<comment type="caution">
    <text evidence="1">The sequence shown here is derived from an EMBL/GenBank/DDBJ whole genome shotgun (WGS) entry which is preliminary data.</text>
</comment>
<dbReference type="Proteomes" id="UP000805193">
    <property type="component" value="Unassembled WGS sequence"/>
</dbReference>
<reference evidence="1 2" key="1">
    <citation type="journal article" date="2020" name="Cell">
        <title>Large-Scale Comparative Analyses of Tick Genomes Elucidate Their Genetic Diversity and Vector Capacities.</title>
        <authorList>
            <consortium name="Tick Genome and Microbiome Consortium (TIGMIC)"/>
            <person name="Jia N."/>
            <person name="Wang J."/>
            <person name="Shi W."/>
            <person name="Du L."/>
            <person name="Sun Y."/>
            <person name="Zhan W."/>
            <person name="Jiang J.F."/>
            <person name="Wang Q."/>
            <person name="Zhang B."/>
            <person name="Ji P."/>
            <person name="Bell-Sakyi L."/>
            <person name="Cui X.M."/>
            <person name="Yuan T.T."/>
            <person name="Jiang B.G."/>
            <person name="Yang W.F."/>
            <person name="Lam T.T."/>
            <person name="Chang Q.C."/>
            <person name="Ding S.J."/>
            <person name="Wang X.J."/>
            <person name="Zhu J.G."/>
            <person name="Ruan X.D."/>
            <person name="Zhao L."/>
            <person name="Wei J.T."/>
            <person name="Ye R.Z."/>
            <person name="Que T.C."/>
            <person name="Du C.H."/>
            <person name="Zhou Y.H."/>
            <person name="Cheng J.X."/>
            <person name="Dai P.F."/>
            <person name="Guo W.B."/>
            <person name="Han X.H."/>
            <person name="Huang E.J."/>
            <person name="Li L.F."/>
            <person name="Wei W."/>
            <person name="Gao Y.C."/>
            <person name="Liu J.Z."/>
            <person name="Shao H.Z."/>
            <person name="Wang X."/>
            <person name="Wang C.C."/>
            <person name="Yang T.C."/>
            <person name="Huo Q.B."/>
            <person name="Li W."/>
            <person name="Chen H.Y."/>
            <person name="Chen S.E."/>
            <person name="Zhou L.G."/>
            <person name="Ni X.B."/>
            <person name="Tian J.H."/>
            <person name="Sheng Y."/>
            <person name="Liu T."/>
            <person name="Pan Y.S."/>
            <person name="Xia L.Y."/>
            <person name="Li J."/>
            <person name="Zhao F."/>
            <person name="Cao W.C."/>
        </authorList>
    </citation>
    <scope>NUCLEOTIDE SEQUENCE [LARGE SCALE GENOMIC DNA]</scope>
    <source>
        <strain evidence="1">Iper-2018</strain>
    </source>
</reference>
<name>A0AC60QE98_IXOPE</name>
<keyword evidence="2" id="KW-1185">Reference proteome</keyword>
<evidence type="ECO:0000313" key="2">
    <source>
        <dbReference type="Proteomes" id="UP000805193"/>
    </source>
</evidence>
<sequence>MGARVFPRCTAFGPRSFESQKHKSASRQSTSSQVLLFRGNSQSWLATGALERRTSAACSWRAGDMADVLSASETVFMTAVKHSTVPLCHLGLILDWCVQHLTSTMH</sequence>
<organism evidence="1 2">
    <name type="scientific">Ixodes persulcatus</name>
    <name type="common">Taiga tick</name>
    <dbReference type="NCBI Taxonomy" id="34615"/>
    <lineage>
        <taxon>Eukaryota</taxon>
        <taxon>Metazoa</taxon>
        <taxon>Ecdysozoa</taxon>
        <taxon>Arthropoda</taxon>
        <taxon>Chelicerata</taxon>
        <taxon>Arachnida</taxon>
        <taxon>Acari</taxon>
        <taxon>Parasitiformes</taxon>
        <taxon>Ixodida</taxon>
        <taxon>Ixodoidea</taxon>
        <taxon>Ixodidae</taxon>
        <taxon>Ixodinae</taxon>
        <taxon>Ixodes</taxon>
    </lineage>
</organism>
<dbReference type="EMBL" id="JABSTQ010009148">
    <property type="protein sequence ID" value="KAG0432475.1"/>
    <property type="molecule type" value="Genomic_DNA"/>
</dbReference>
<accession>A0AC60QE98</accession>
<gene>
    <name evidence="1" type="ORF">HPB47_020811</name>
</gene>
<evidence type="ECO:0000313" key="1">
    <source>
        <dbReference type="EMBL" id="KAG0432475.1"/>
    </source>
</evidence>
<protein>
    <submittedName>
        <fullName evidence="1">Uncharacterized protein</fullName>
    </submittedName>
</protein>